<proteinExistence type="predicted"/>
<protein>
    <submittedName>
        <fullName evidence="2">Uncharacterized protein</fullName>
    </submittedName>
</protein>
<sequence length="654" mass="72104">MALRARARAVEEAMAQRRAEFEAMDATEFPQQVDEHPKAANELPQQDDEPPKEHPKQVSEHLEDADELQKQAEQESIDVAQKFESKLLEEISGLALPNGLDVGNIDFEKELMKMFKSAKFEPEKAEAPTTTEDKIHQQMLEKHAVLAKAAEQNFEFPAGSSAGRAFGRFIAKHWSEEKQDQYWKLSNLEKGRWRAQWGKEQYDLVVRSKQTVESYDETDTCMYEDLNWDALVVAEGGHRPSVIKGCLTIVKNLIKKGPPFVSIDEDSGRLLFKRKRKYSKAERRNGQLTLYLQEWRLLKRLALVLLILVLLVLGRSEDQVEDVVTVFRRAQGQYQWISEKSATETEWAWAKNEKFSEPLQKASEYLESCTKGGDDFQMALVVGAEEVLNGMVPPMLRVFLDAELPSEASSLTEAQVLFDICPSFHAGQLLWVRGVGPPHFDRFITLEEKCRILGIDESIPSTIADAPIEVIEKAICDASCPGCVGLIVACMWAGLKSEESLCGHYKGVLKQMGGKDATAASAASHKSALAANLMWEFCIGSVVRFKAPTPEPGLARPLGLPVPSASPAPNLRSFADRGAVGKVPSPRPSLGPPQTRRPSPAKGAAQSGKSAGVKPVGSSPPLKDQPEPKVGARAGLPGGCASSYPHSPINFLNQ</sequence>
<comment type="caution">
    <text evidence="2">The sequence shown here is derived from an EMBL/GenBank/DDBJ whole genome shotgun (WGS) entry which is preliminary data.</text>
</comment>
<feature type="compositionally biased region" description="Basic and acidic residues" evidence="1">
    <location>
        <begin position="49"/>
        <end position="73"/>
    </location>
</feature>
<evidence type="ECO:0000256" key="1">
    <source>
        <dbReference type="SAM" id="MobiDB-lite"/>
    </source>
</evidence>
<reference evidence="2" key="1">
    <citation type="submission" date="2023-10" db="EMBL/GenBank/DDBJ databases">
        <authorList>
            <person name="Chen Y."/>
            <person name="Shah S."/>
            <person name="Dougan E. K."/>
            <person name="Thang M."/>
            <person name="Chan C."/>
        </authorList>
    </citation>
    <scope>NUCLEOTIDE SEQUENCE [LARGE SCALE GENOMIC DNA]</scope>
</reference>
<keyword evidence="3" id="KW-1185">Reference proteome</keyword>
<evidence type="ECO:0000313" key="3">
    <source>
        <dbReference type="Proteomes" id="UP001189429"/>
    </source>
</evidence>
<dbReference type="EMBL" id="CAUYUJ010002002">
    <property type="protein sequence ID" value="CAK0798707.1"/>
    <property type="molecule type" value="Genomic_DNA"/>
</dbReference>
<feature type="region of interest" description="Disordered" evidence="1">
    <location>
        <begin position="567"/>
        <end position="654"/>
    </location>
</feature>
<name>A0ABN9PZE3_9DINO</name>
<feature type="compositionally biased region" description="Low complexity" evidence="1">
    <location>
        <begin position="600"/>
        <end position="614"/>
    </location>
</feature>
<accession>A0ABN9PZE3</accession>
<dbReference type="Proteomes" id="UP001189429">
    <property type="component" value="Unassembled WGS sequence"/>
</dbReference>
<organism evidence="2 3">
    <name type="scientific">Prorocentrum cordatum</name>
    <dbReference type="NCBI Taxonomy" id="2364126"/>
    <lineage>
        <taxon>Eukaryota</taxon>
        <taxon>Sar</taxon>
        <taxon>Alveolata</taxon>
        <taxon>Dinophyceae</taxon>
        <taxon>Prorocentrales</taxon>
        <taxon>Prorocentraceae</taxon>
        <taxon>Prorocentrum</taxon>
    </lineage>
</organism>
<gene>
    <name evidence="2" type="ORF">PCOR1329_LOCUS7377</name>
</gene>
<evidence type="ECO:0000313" key="2">
    <source>
        <dbReference type="EMBL" id="CAK0798707.1"/>
    </source>
</evidence>
<feature type="region of interest" description="Disordered" evidence="1">
    <location>
        <begin position="21"/>
        <end position="74"/>
    </location>
</feature>